<feature type="non-terminal residue" evidence="1">
    <location>
        <position position="68"/>
    </location>
</feature>
<evidence type="ECO:0000313" key="2">
    <source>
        <dbReference type="Proteomes" id="UP000789860"/>
    </source>
</evidence>
<keyword evidence="2" id="KW-1185">Reference proteome</keyword>
<name>A0ACA9PZS3_9GLOM</name>
<accession>A0ACA9PZS3</accession>
<proteinExistence type="predicted"/>
<protein>
    <submittedName>
        <fullName evidence="1">11821_t:CDS:1</fullName>
    </submittedName>
</protein>
<gene>
    <name evidence="1" type="ORF">SCALOS_LOCUS11467</name>
</gene>
<dbReference type="EMBL" id="CAJVPM010050386">
    <property type="protein sequence ID" value="CAG8726999.1"/>
    <property type="molecule type" value="Genomic_DNA"/>
</dbReference>
<reference evidence="1" key="1">
    <citation type="submission" date="2021-06" db="EMBL/GenBank/DDBJ databases">
        <authorList>
            <person name="Kallberg Y."/>
            <person name="Tangrot J."/>
            <person name="Rosling A."/>
        </authorList>
    </citation>
    <scope>NUCLEOTIDE SEQUENCE</scope>
    <source>
        <strain evidence="1">AU212A</strain>
    </source>
</reference>
<dbReference type="Proteomes" id="UP000789860">
    <property type="component" value="Unassembled WGS sequence"/>
</dbReference>
<sequence>MCDSNWWRNIEQNIPLGAHVMPIILYSDATLCDYLGKASRHPVFMTLENILLAHRNKVDTKILLGYIP</sequence>
<comment type="caution">
    <text evidence="1">The sequence shown here is derived from an EMBL/GenBank/DDBJ whole genome shotgun (WGS) entry which is preliminary data.</text>
</comment>
<evidence type="ECO:0000313" key="1">
    <source>
        <dbReference type="EMBL" id="CAG8726999.1"/>
    </source>
</evidence>
<organism evidence="1 2">
    <name type="scientific">Scutellospora calospora</name>
    <dbReference type="NCBI Taxonomy" id="85575"/>
    <lineage>
        <taxon>Eukaryota</taxon>
        <taxon>Fungi</taxon>
        <taxon>Fungi incertae sedis</taxon>
        <taxon>Mucoromycota</taxon>
        <taxon>Glomeromycotina</taxon>
        <taxon>Glomeromycetes</taxon>
        <taxon>Diversisporales</taxon>
        <taxon>Gigasporaceae</taxon>
        <taxon>Scutellospora</taxon>
    </lineage>
</organism>